<gene>
    <name evidence="2" type="ORF">MICPUN_60255</name>
</gene>
<dbReference type="InParanoid" id="C1EB00"/>
<feature type="region of interest" description="Disordered" evidence="1">
    <location>
        <begin position="31"/>
        <end position="135"/>
    </location>
</feature>
<dbReference type="RefSeq" id="XP_002504039.1">
    <property type="nucleotide sequence ID" value="XM_002503993.1"/>
</dbReference>
<reference evidence="2 3" key="1">
    <citation type="journal article" date="2009" name="Science">
        <title>Green evolution and dynamic adaptations revealed by genomes of the marine picoeukaryotes Micromonas.</title>
        <authorList>
            <person name="Worden A.Z."/>
            <person name="Lee J.H."/>
            <person name="Mock T."/>
            <person name="Rouze P."/>
            <person name="Simmons M.P."/>
            <person name="Aerts A.L."/>
            <person name="Allen A.E."/>
            <person name="Cuvelier M.L."/>
            <person name="Derelle E."/>
            <person name="Everett M.V."/>
            <person name="Foulon E."/>
            <person name="Grimwood J."/>
            <person name="Gundlach H."/>
            <person name="Henrissat B."/>
            <person name="Napoli C."/>
            <person name="McDonald S.M."/>
            <person name="Parker M.S."/>
            <person name="Rombauts S."/>
            <person name="Salamov A."/>
            <person name="Von Dassow P."/>
            <person name="Badger J.H."/>
            <person name="Coutinho P.M."/>
            <person name="Demir E."/>
            <person name="Dubchak I."/>
            <person name="Gentemann C."/>
            <person name="Eikrem W."/>
            <person name="Gready J.E."/>
            <person name="John U."/>
            <person name="Lanier W."/>
            <person name="Lindquist E.A."/>
            <person name="Lucas S."/>
            <person name="Mayer K.F."/>
            <person name="Moreau H."/>
            <person name="Not F."/>
            <person name="Otillar R."/>
            <person name="Panaud O."/>
            <person name="Pangilinan J."/>
            <person name="Paulsen I."/>
            <person name="Piegu B."/>
            <person name="Poliakov A."/>
            <person name="Robbens S."/>
            <person name="Schmutz J."/>
            <person name="Toulza E."/>
            <person name="Wyss T."/>
            <person name="Zelensky A."/>
            <person name="Zhou K."/>
            <person name="Armbrust E.V."/>
            <person name="Bhattacharya D."/>
            <person name="Goodenough U.W."/>
            <person name="Van de Peer Y."/>
            <person name="Grigoriev I.V."/>
        </authorList>
    </citation>
    <scope>NUCLEOTIDE SEQUENCE [LARGE SCALE GENOMIC DNA]</scope>
    <source>
        <strain evidence="3">RCC299 / NOUM17</strain>
    </source>
</reference>
<protein>
    <submittedName>
        <fullName evidence="2">Uncharacterized protein</fullName>
    </submittedName>
</protein>
<dbReference type="GeneID" id="8245329"/>
<dbReference type="KEGG" id="mis:MICPUN_60255"/>
<dbReference type="EMBL" id="CP001328">
    <property type="protein sequence ID" value="ACO65297.1"/>
    <property type="molecule type" value="Genomic_DNA"/>
</dbReference>
<sequence length="155" mass="16219">MLPSSEVAGSGEVGGGNFSSRWLHCQAFHPISGRVRNAPKNVTRPPGALPSPPPNLHVTGPKNQNPMRRAVKGPAQGGAEGKRHRPANNEENQSAVGIRSDFENGPKSQATRRSSALGDTGCQSEKSAKSPLGFKVWGTVGSLGKTTHLLADPPT</sequence>
<evidence type="ECO:0000313" key="3">
    <source>
        <dbReference type="Proteomes" id="UP000002009"/>
    </source>
</evidence>
<organism evidence="2 3">
    <name type="scientific">Micromonas commoda (strain RCC299 / NOUM17 / CCMP2709)</name>
    <name type="common">Picoplanktonic green alga</name>
    <dbReference type="NCBI Taxonomy" id="296587"/>
    <lineage>
        <taxon>Eukaryota</taxon>
        <taxon>Viridiplantae</taxon>
        <taxon>Chlorophyta</taxon>
        <taxon>Mamiellophyceae</taxon>
        <taxon>Mamiellales</taxon>
        <taxon>Mamiellaceae</taxon>
        <taxon>Micromonas</taxon>
    </lineage>
</organism>
<accession>C1EB00</accession>
<evidence type="ECO:0000313" key="2">
    <source>
        <dbReference type="EMBL" id="ACO65297.1"/>
    </source>
</evidence>
<dbReference type="Proteomes" id="UP000002009">
    <property type="component" value="Chromosome 7"/>
</dbReference>
<name>C1EB00_MICCC</name>
<proteinExistence type="predicted"/>
<keyword evidence="3" id="KW-1185">Reference proteome</keyword>
<dbReference type="AlphaFoldDB" id="C1EB00"/>
<evidence type="ECO:0000256" key="1">
    <source>
        <dbReference type="SAM" id="MobiDB-lite"/>
    </source>
</evidence>